<dbReference type="PANTHER" id="PTHR34406">
    <property type="entry name" value="PROTEIN YCEI"/>
    <property type="match status" value="1"/>
</dbReference>
<dbReference type="SMART" id="SM00867">
    <property type="entry name" value="YceI"/>
    <property type="match status" value="1"/>
</dbReference>
<organism evidence="1 2">
    <name type="scientific">Flavobacterium psychrophilum</name>
    <dbReference type="NCBI Taxonomy" id="96345"/>
    <lineage>
        <taxon>Bacteria</taxon>
        <taxon>Pseudomonadati</taxon>
        <taxon>Bacteroidota</taxon>
        <taxon>Flavobacteriia</taxon>
        <taxon>Flavobacteriales</taxon>
        <taxon>Flavobacteriaceae</taxon>
        <taxon>Flavobacterium</taxon>
    </lineage>
</organism>
<dbReference type="KEGG" id="fpq:IB65_02490"/>
<dbReference type="OMA" id="YQGKLNG"/>
<evidence type="ECO:0000313" key="2">
    <source>
        <dbReference type="Proteomes" id="UP000596329"/>
    </source>
</evidence>
<sequence length="188" mass="20452">MKNLKSIAVAAILALSTLTASAQTTKKVDVSKSKVLWIAKKVGGQHNGDIALKDGNLIFKDSKIVGGNFIVDMKTINSTDLEGEWKNKLDVHLKNEDFFNVETNPTATLVFKSIGAKSKNTYTVVGDLTIKGKTAPVTFDLVSNKGVAKAKLIIDRTIYDIKYGSKNFGALADKAIDDLFELNVNLKF</sequence>
<proteinExistence type="predicted"/>
<dbReference type="PANTHER" id="PTHR34406:SF1">
    <property type="entry name" value="PROTEIN YCEI"/>
    <property type="match status" value="1"/>
</dbReference>
<dbReference type="InterPro" id="IPR007372">
    <property type="entry name" value="Lipid/polyisoprenoid-bd_YceI"/>
</dbReference>
<name>A0A075S8Q9_FLAPS</name>
<evidence type="ECO:0000313" key="1">
    <source>
        <dbReference type="EMBL" id="QRE03403.1"/>
    </source>
</evidence>
<gene>
    <name evidence="1" type="ORF">H0H26_10940</name>
</gene>
<dbReference type="SUPFAM" id="SSF101874">
    <property type="entry name" value="YceI-like"/>
    <property type="match status" value="1"/>
</dbReference>
<dbReference type="RefSeq" id="WP_011962678.1">
    <property type="nucleotide sequence ID" value="NZ_CBCRUL010000016.1"/>
</dbReference>
<dbReference type="KEGG" id="fpc:FPSM_01824"/>
<reference evidence="1 2" key="1">
    <citation type="submission" date="2020-07" db="EMBL/GenBank/DDBJ databases">
        <title>Genomic characterization of Flavobacterium psychrophilum strains.</title>
        <authorList>
            <person name="Castillo D."/>
            <person name="Jorgensen J."/>
            <person name="Middelboe M."/>
        </authorList>
    </citation>
    <scope>NUCLEOTIDE SEQUENCE [LARGE SCALE GENOMIC DNA]</scope>
    <source>
        <strain evidence="1 2">FPS-R7</strain>
    </source>
</reference>
<accession>A0A075S8Q9</accession>
<dbReference type="KEGG" id="fpk:IA06_02520"/>
<dbReference type="GeneID" id="66552806"/>
<dbReference type="Gene3D" id="2.40.128.110">
    <property type="entry name" value="Lipid/polyisoprenoid-binding, YceI-like"/>
    <property type="match status" value="1"/>
</dbReference>
<dbReference type="AlphaFoldDB" id="A0A075S8Q9"/>
<protein>
    <submittedName>
        <fullName evidence="1">YceI family protein</fullName>
    </submittedName>
</protein>
<dbReference type="KEGG" id="fpv:IA03_02570"/>
<dbReference type="InterPro" id="IPR036761">
    <property type="entry name" value="TTHA0802/YceI-like_sf"/>
</dbReference>
<dbReference type="Pfam" id="PF04264">
    <property type="entry name" value="YceI"/>
    <property type="match status" value="1"/>
</dbReference>
<dbReference type="Proteomes" id="UP000596329">
    <property type="component" value="Chromosome"/>
</dbReference>
<dbReference type="KEGG" id="fpw:IA04_02480"/>
<dbReference type="EMBL" id="CP059075">
    <property type="protein sequence ID" value="QRE03403.1"/>
    <property type="molecule type" value="Genomic_DNA"/>
</dbReference>